<evidence type="ECO:0000313" key="4">
    <source>
        <dbReference type="EMBL" id="CRF42872.1"/>
    </source>
</evidence>
<dbReference type="AlphaFoldDB" id="A0A0K2XC09"/>
<keyword evidence="2" id="KW-0378">Hydrolase</keyword>
<gene>
    <name evidence="3" type="ORF">HAL011_06020</name>
    <name evidence="4" type="ORF">HAL013_10830</name>
    <name evidence="5" type="ORF">HAL09_06310</name>
</gene>
<evidence type="ECO:0000256" key="2">
    <source>
        <dbReference type="ARBA" id="ARBA00022801"/>
    </source>
</evidence>
<reference evidence="5" key="1">
    <citation type="submission" date="2014-12" db="EMBL/GenBank/DDBJ databases">
        <title>Whole genome sequences of four Staphylococcus schleiferi canine isolates.</title>
        <authorList>
            <person name="Misic A.M."/>
            <person name="Cain C."/>
            <person name="Morris D.O."/>
            <person name="Rankin S."/>
            <person name="Beiting D."/>
        </authorList>
    </citation>
    <scope>NUCLEOTIDE SEQUENCE</scope>
    <source>
        <strain evidence="3">ASB11</strain>
        <strain evidence="4">ASB13</strain>
        <strain evidence="5">ASB9</strain>
    </source>
</reference>
<dbReference type="STRING" id="1578720.HAL011_06020"/>
<evidence type="ECO:0000313" key="5">
    <source>
        <dbReference type="EMBL" id="CRF44062.1"/>
    </source>
</evidence>
<evidence type="ECO:0000313" key="7">
    <source>
        <dbReference type="Proteomes" id="UP000041394"/>
    </source>
</evidence>
<dbReference type="Proteomes" id="UP000045175">
    <property type="component" value="Unassembled WGS sequence"/>
</dbReference>
<comment type="similarity">
    <text evidence="1">Belongs to the 4-hydroxybenzoyl-CoA thioesterase family.</text>
</comment>
<dbReference type="InterPro" id="IPR029069">
    <property type="entry name" value="HotDog_dom_sf"/>
</dbReference>
<dbReference type="CDD" id="cd00586">
    <property type="entry name" value="4HBT"/>
    <property type="match status" value="1"/>
</dbReference>
<dbReference type="Gene3D" id="3.10.129.10">
    <property type="entry name" value="Hotdog Thioesterase"/>
    <property type="match status" value="1"/>
</dbReference>
<dbReference type="Pfam" id="PF13279">
    <property type="entry name" value="4HBT_2"/>
    <property type="match status" value="1"/>
</dbReference>
<evidence type="ECO:0000313" key="8">
    <source>
        <dbReference type="Proteomes" id="UP000045175"/>
    </source>
</evidence>
<dbReference type="EMBL" id="CDMH01000048">
    <property type="protein sequence ID" value="CRF42872.1"/>
    <property type="molecule type" value="Genomic_DNA"/>
</dbReference>
<reference evidence="7 8" key="3">
    <citation type="submission" date="2014-12" db="EMBL/GenBank/DDBJ databases">
        <authorList>
            <person name="Jaenicke S."/>
        </authorList>
    </citation>
    <scope>NUCLEOTIDE SEQUENCE [LARGE SCALE GENOMIC DNA]</scope>
</reference>
<dbReference type="PIRSF" id="PIRSF003230">
    <property type="entry name" value="YbgC"/>
    <property type="match status" value="1"/>
</dbReference>
<dbReference type="PANTHER" id="PTHR31793">
    <property type="entry name" value="4-HYDROXYBENZOYL-COA THIOESTERASE FAMILY MEMBER"/>
    <property type="match status" value="1"/>
</dbReference>
<dbReference type="EMBL" id="CDMN01000025">
    <property type="protein sequence ID" value="CRF44062.1"/>
    <property type="molecule type" value="Genomic_DNA"/>
</dbReference>
<evidence type="ECO:0000256" key="1">
    <source>
        <dbReference type="ARBA" id="ARBA00005953"/>
    </source>
</evidence>
<dbReference type="EMBL" id="CDML01000018">
    <property type="protein sequence ID" value="CRF40833.1"/>
    <property type="molecule type" value="Genomic_DNA"/>
</dbReference>
<dbReference type="PANTHER" id="PTHR31793:SF37">
    <property type="entry name" value="ACYL-COA THIOESTER HYDROLASE YBGC"/>
    <property type="match status" value="1"/>
</dbReference>
<evidence type="ECO:0000313" key="6">
    <source>
        <dbReference type="Proteomes" id="UP000038622"/>
    </source>
</evidence>
<proteinExistence type="inferred from homology"/>
<dbReference type="Proteomes" id="UP000038622">
    <property type="component" value="Unassembled WGS sequence"/>
</dbReference>
<dbReference type="NCBIfam" id="TIGR00051">
    <property type="entry name" value="YbgC/FadM family acyl-CoA thioesterase"/>
    <property type="match status" value="1"/>
</dbReference>
<name>A0A0K2XC09_9HELI</name>
<protein>
    <submittedName>
        <fullName evidence="5">4-hydroxybenzoyl-CoA thioesterase family active site</fullName>
    </submittedName>
</protein>
<organism evidence="5 7">
    <name type="scientific">Helicobacter ailurogastricus</name>
    <dbReference type="NCBI Taxonomy" id="1578720"/>
    <lineage>
        <taxon>Bacteria</taxon>
        <taxon>Pseudomonadati</taxon>
        <taxon>Campylobacterota</taxon>
        <taxon>Epsilonproteobacteria</taxon>
        <taxon>Campylobacterales</taxon>
        <taxon>Helicobacteraceae</taxon>
        <taxon>Helicobacter</taxon>
    </lineage>
</organism>
<evidence type="ECO:0000313" key="3">
    <source>
        <dbReference type="EMBL" id="CRF40833.1"/>
    </source>
</evidence>
<keyword evidence="6" id="KW-1185">Reference proteome</keyword>
<dbReference type="InterPro" id="IPR006684">
    <property type="entry name" value="YbgC/YbaW"/>
</dbReference>
<dbReference type="GO" id="GO:0047617">
    <property type="term" value="F:fatty acyl-CoA hydrolase activity"/>
    <property type="evidence" value="ECO:0007669"/>
    <property type="project" value="TreeGrafter"/>
</dbReference>
<dbReference type="Proteomes" id="UP000041394">
    <property type="component" value="Unassembled WGS sequence"/>
</dbReference>
<dbReference type="SUPFAM" id="SSF54637">
    <property type="entry name" value="Thioesterase/thiol ester dehydrase-isomerase"/>
    <property type="match status" value="1"/>
</dbReference>
<dbReference type="OrthoDB" id="9808429at2"/>
<accession>A0A0K2XC09</accession>
<dbReference type="RefSeq" id="WP_053941478.1">
    <property type="nucleotide sequence ID" value="NZ_CDMH01000048.1"/>
</dbReference>
<sequence>MQFRVYYEDTDSTGLVYHSNYLKFCERARSEVFFKAGTTPQNDLGRFVIKNLQAEFIAPAFLGDCLQVKTQILELKKVSLDLKQEIFRQEQLLFRMYIKLAFIDLVKNKPSPIPQNFLEILHGF</sequence>
<reference evidence="6" key="2">
    <citation type="submission" date="2014-12" db="EMBL/GenBank/DDBJ databases">
        <authorList>
            <person name="Smet A."/>
        </authorList>
    </citation>
    <scope>NUCLEOTIDE SEQUENCE [LARGE SCALE GENOMIC DNA]</scope>
</reference>
<dbReference type="InterPro" id="IPR050563">
    <property type="entry name" value="4-hydroxybenzoyl-CoA_TE"/>
</dbReference>